<evidence type="ECO:0000313" key="2">
    <source>
        <dbReference type="Proteomes" id="UP001652431"/>
    </source>
</evidence>
<dbReference type="Pfam" id="PF01244">
    <property type="entry name" value="Peptidase_M19"/>
    <property type="match status" value="1"/>
</dbReference>
<gene>
    <name evidence="1" type="ORF">OCV99_01140</name>
</gene>
<dbReference type="InterPro" id="IPR008257">
    <property type="entry name" value="Pept_M19"/>
</dbReference>
<dbReference type="CDD" id="cd01301">
    <property type="entry name" value="rDP_like"/>
    <property type="match status" value="1"/>
</dbReference>
<name>A0ABT2RIH8_9FIRM</name>
<dbReference type="PROSITE" id="PS51365">
    <property type="entry name" value="RENAL_DIPEPTIDASE_2"/>
    <property type="match status" value="1"/>
</dbReference>
<organism evidence="1 2">
    <name type="scientific">Dorea acetigenes</name>
    <dbReference type="NCBI Taxonomy" id="2981787"/>
    <lineage>
        <taxon>Bacteria</taxon>
        <taxon>Bacillati</taxon>
        <taxon>Bacillota</taxon>
        <taxon>Clostridia</taxon>
        <taxon>Lachnospirales</taxon>
        <taxon>Lachnospiraceae</taxon>
        <taxon>Dorea</taxon>
    </lineage>
</organism>
<comment type="caution">
    <text evidence="1">The sequence shown here is derived from an EMBL/GenBank/DDBJ whole genome shotgun (WGS) entry which is preliminary data.</text>
</comment>
<dbReference type="PANTHER" id="PTHR10443">
    <property type="entry name" value="MICROSOMAL DIPEPTIDASE"/>
    <property type="match status" value="1"/>
</dbReference>
<dbReference type="Proteomes" id="UP001652431">
    <property type="component" value="Unassembled WGS sequence"/>
</dbReference>
<proteinExistence type="predicted"/>
<dbReference type="SUPFAM" id="SSF51556">
    <property type="entry name" value="Metallo-dependent hydrolases"/>
    <property type="match status" value="1"/>
</dbReference>
<reference evidence="1 2" key="1">
    <citation type="journal article" date="2021" name="ISME Commun">
        <title>Automated analysis of genomic sequences facilitates high-throughput and comprehensive description of bacteria.</title>
        <authorList>
            <person name="Hitch T.C.A."/>
        </authorList>
    </citation>
    <scope>NUCLEOTIDE SEQUENCE [LARGE SCALE GENOMIC DNA]</scope>
    <source>
        <strain evidence="1 2">Sanger_03</strain>
    </source>
</reference>
<sequence length="330" mass="36657">MNLIDMHCDTLWKMIDLDKKGNLLHNDCAVSLSKLKEAGSIAQFFACFVYLHALPGVTAEEKYDAGFRHVLEMAEYLKKEVGACPEKMVFLKERAALAGMQRAEAEAEEEKKIGAFLTVEEGGILNGRMERLEELKKQGVSLMTILWNYENCIGYPNSRDRKEMASGLKPFGIEVVERMGELGMIVDVSHASDGTSSDVLKYAKGPVVASHSNCRAVCNHPRNLSDDMIRRLAEKGGVAGLNFYGCFLDGSNESRMDAMVEHLKHMVKVGGSEFPAIGTDFDGFDGMERMEIPDMGQMGCLARALEKAGFTTRQIEKIWSENVLRVLNVQ</sequence>
<protein>
    <submittedName>
        <fullName evidence="1">Dipeptidase</fullName>
    </submittedName>
</protein>
<evidence type="ECO:0000313" key="1">
    <source>
        <dbReference type="EMBL" id="MCU6685170.1"/>
    </source>
</evidence>
<dbReference type="PANTHER" id="PTHR10443:SF12">
    <property type="entry name" value="DIPEPTIDASE"/>
    <property type="match status" value="1"/>
</dbReference>
<dbReference type="Gene3D" id="3.20.20.140">
    <property type="entry name" value="Metal-dependent hydrolases"/>
    <property type="match status" value="1"/>
</dbReference>
<keyword evidence="2" id="KW-1185">Reference proteome</keyword>
<accession>A0ABT2RIH8</accession>
<dbReference type="EMBL" id="JAOQJU010000001">
    <property type="protein sequence ID" value="MCU6685170.1"/>
    <property type="molecule type" value="Genomic_DNA"/>
</dbReference>
<dbReference type="InterPro" id="IPR032466">
    <property type="entry name" value="Metal_Hydrolase"/>
</dbReference>